<name>A0A8H3CNH9_9AGAM</name>
<evidence type="ECO:0000313" key="1">
    <source>
        <dbReference type="EMBL" id="CAE6488196.1"/>
    </source>
</evidence>
<organism evidence="1 2">
    <name type="scientific">Rhizoctonia solani</name>
    <dbReference type="NCBI Taxonomy" id="456999"/>
    <lineage>
        <taxon>Eukaryota</taxon>
        <taxon>Fungi</taxon>
        <taxon>Dikarya</taxon>
        <taxon>Basidiomycota</taxon>
        <taxon>Agaricomycotina</taxon>
        <taxon>Agaricomycetes</taxon>
        <taxon>Cantharellales</taxon>
        <taxon>Ceratobasidiaceae</taxon>
        <taxon>Rhizoctonia</taxon>
    </lineage>
</organism>
<feature type="non-terminal residue" evidence="1">
    <location>
        <position position="1"/>
    </location>
</feature>
<sequence>PHNSHQNSCRTEIMNQPRNPSTSALIEWEDASQKLATALSAYLQACLFLDTFSGTRYPDTNKTVSSIDHSLDNLHSKLFQELSQSRIVLAQVRNKISSRAYLLPNEILAQIFMDVFYVPGPNEGPFPSMRDGLNRIFGRLHSLLGVCTTWRNVGVALKDPWSVIPVGDIESSRLRPKATSLALQRSHDWVSGNRCLHLAAVLSKQSAAPFFGKEVAPQFSSINIETQFEPSTASISHLLARPLDSQPPFVMSELSIHQFQAPQEFALVFIPDNDYLGFHMTTEAYKRFISMFNSLSILRLRSTNIDWSEITFSDKLVTIHL</sequence>
<comment type="caution">
    <text evidence="1">The sequence shown here is derived from an EMBL/GenBank/DDBJ whole genome shotgun (WGS) entry which is preliminary data.</text>
</comment>
<gene>
    <name evidence="1" type="ORF">RDB_LOCUS135148</name>
</gene>
<proteinExistence type="predicted"/>
<accession>A0A8H3CNH9</accession>
<evidence type="ECO:0000313" key="2">
    <source>
        <dbReference type="Proteomes" id="UP000663888"/>
    </source>
</evidence>
<protein>
    <submittedName>
        <fullName evidence="1">Uncharacterized protein</fullName>
    </submittedName>
</protein>
<dbReference type="EMBL" id="CAJMWX010001425">
    <property type="protein sequence ID" value="CAE6488196.1"/>
    <property type="molecule type" value="Genomic_DNA"/>
</dbReference>
<reference evidence="1" key="1">
    <citation type="submission" date="2021-01" db="EMBL/GenBank/DDBJ databases">
        <authorList>
            <person name="Kaushik A."/>
        </authorList>
    </citation>
    <scope>NUCLEOTIDE SEQUENCE</scope>
    <source>
        <strain evidence="1">AG4-R118</strain>
    </source>
</reference>
<dbReference type="AlphaFoldDB" id="A0A8H3CNH9"/>
<dbReference type="Proteomes" id="UP000663888">
    <property type="component" value="Unassembled WGS sequence"/>
</dbReference>